<keyword evidence="2 3" id="KW-0808">Transferase</keyword>
<dbReference type="Gene3D" id="3.40.50.150">
    <property type="entry name" value="Vaccinia Virus protein VP39"/>
    <property type="match status" value="1"/>
</dbReference>
<protein>
    <submittedName>
        <fullName evidence="3">Leucine carboxyl methyltransferase</fullName>
    </submittedName>
</protein>
<dbReference type="InterPro" id="IPR029063">
    <property type="entry name" value="SAM-dependent_MTases_sf"/>
</dbReference>
<dbReference type="STRING" id="36849.OXPF_11280"/>
<dbReference type="PANTHER" id="PTHR43619:SF2">
    <property type="entry name" value="S-ADENOSYL-L-METHIONINE-DEPENDENT METHYLTRANSFERASES SUPERFAMILY PROTEIN"/>
    <property type="match status" value="1"/>
</dbReference>
<dbReference type="AlphaFoldDB" id="A0A0P8WRL0"/>
<reference evidence="3 4" key="1">
    <citation type="submission" date="2015-09" db="EMBL/GenBank/DDBJ databases">
        <title>Genome sequence of Oxobacter pfennigii DSM 3222.</title>
        <authorList>
            <person name="Poehlein A."/>
            <person name="Bengelsdorf F.R."/>
            <person name="Schiel-Bengelsdorf B."/>
            <person name="Duerre P."/>
            <person name="Daniel R."/>
        </authorList>
    </citation>
    <scope>NUCLEOTIDE SEQUENCE [LARGE SCALE GENOMIC DNA]</scope>
    <source>
        <strain evidence="3 4">DSM 3222</strain>
    </source>
</reference>
<dbReference type="RefSeq" id="WP_054874228.1">
    <property type="nucleotide sequence ID" value="NZ_LKET01000026.1"/>
</dbReference>
<evidence type="ECO:0000313" key="4">
    <source>
        <dbReference type="Proteomes" id="UP000050326"/>
    </source>
</evidence>
<dbReference type="SUPFAM" id="SSF53335">
    <property type="entry name" value="S-adenosyl-L-methionine-dependent methyltransferases"/>
    <property type="match status" value="1"/>
</dbReference>
<proteinExistence type="predicted"/>
<dbReference type="PIRSF" id="PIRSF028177">
    <property type="entry name" value="Polyketide_synth_Omtfrase_TcmP"/>
    <property type="match status" value="1"/>
</dbReference>
<dbReference type="Pfam" id="PF04072">
    <property type="entry name" value="LCM"/>
    <property type="match status" value="1"/>
</dbReference>
<accession>A0A0P8WRL0</accession>
<gene>
    <name evidence="3" type="ORF">OXPF_11280</name>
</gene>
<dbReference type="PATRIC" id="fig|36849.3.peg.1206"/>
<dbReference type="GO" id="GO:0008168">
    <property type="term" value="F:methyltransferase activity"/>
    <property type="evidence" value="ECO:0007669"/>
    <property type="project" value="UniProtKB-KW"/>
</dbReference>
<keyword evidence="1 3" id="KW-0489">Methyltransferase</keyword>
<dbReference type="InterPro" id="IPR007213">
    <property type="entry name" value="Ppm1/Ppm2/Tcmp"/>
</dbReference>
<dbReference type="GO" id="GO:0032259">
    <property type="term" value="P:methylation"/>
    <property type="evidence" value="ECO:0007669"/>
    <property type="project" value="UniProtKB-KW"/>
</dbReference>
<sequence length="268" mass="30314">MKIQLKNEMETLIIPLYGKAKMSKAGVFKDLYAEAAIGKLDYDYSRLKIQNKTQVMLAIRAAIIDDFSKGFIGENPSCLVLHLGCGLDARFMRLGLPVGMWYDLDFPAVIDIKKQLYGETDSYKYIASSVTDLRWLDGIGAIENEILVIAEGLLMYLSEKEIKTLFTALKSKFRCYTIIFDAYSKLTAKSSKHHPSLKKTGATIKWGVDDPKEIEGYTEGAKHLKTLYLTDKNVIEILPENYRLIFKLAGFFKSSREAHRVFVINVGV</sequence>
<name>A0A0P8WRL0_9CLOT</name>
<dbReference type="Proteomes" id="UP000050326">
    <property type="component" value="Unassembled WGS sequence"/>
</dbReference>
<evidence type="ECO:0000313" key="3">
    <source>
        <dbReference type="EMBL" id="KPU45237.1"/>
    </source>
</evidence>
<dbReference type="OrthoDB" id="9800233at2"/>
<evidence type="ECO:0000256" key="2">
    <source>
        <dbReference type="ARBA" id="ARBA00022679"/>
    </source>
</evidence>
<evidence type="ECO:0000256" key="1">
    <source>
        <dbReference type="ARBA" id="ARBA00022603"/>
    </source>
</evidence>
<organism evidence="3 4">
    <name type="scientific">Oxobacter pfennigii</name>
    <dbReference type="NCBI Taxonomy" id="36849"/>
    <lineage>
        <taxon>Bacteria</taxon>
        <taxon>Bacillati</taxon>
        <taxon>Bacillota</taxon>
        <taxon>Clostridia</taxon>
        <taxon>Eubacteriales</taxon>
        <taxon>Clostridiaceae</taxon>
        <taxon>Oxobacter</taxon>
    </lineage>
</organism>
<dbReference type="EMBL" id="LKET01000026">
    <property type="protein sequence ID" value="KPU45237.1"/>
    <property type="molecule type" value="Genomic_DNA"/>
</dbReference>
<dbReference type="InterPro" id="IPR016874">
    <property type="entry name" value="TcmP-like"/>
</dbReference>
<keyword evidence="4" id="KW-1185">Reference proteome</keyword>
<dbReference type="PANTHER" id="PTHR43619">
    <property type="entry name" value="S-ADENOSYL-L-METHIONINE-DEPENDENT METHYLTRANSFERASE YKTD-RELATED"/>
    <property type="match status" value="1"/>
</dbReference>
<comment type="caution">
    <text evidence="3">The sequence shown here is derived from an EMBL/GenBank/DDBJ whole genome shotgun (WGS) entry which is preliminary data.</text>
</comment>